<dbReference type="PROSITE" id="PS00409">
    <property type="entry name" value="PROKAR_NTER_METHYL"/>
    <property type="match status" value="1"/>
</dbReference>
<keyword evidence="5" id="KW-1185">Reference proteome</keyword>
<dbReference type="Pfam" id="PF07963">
    <property type="entry name" value="N_methyl"/>
    <property type="match status" value="1"/>
</dbReference>
<proteinExistence type="predicted"/>
<keyword evidence="1" id="KW-0488">Methylation</keyword>
<dbReference type="PRINTS" id="PR00813">
    <property type="entry name" value="BCTERIALGSPG"/>
</dbReference>
<feature type="transmembrane region" description="Helical" evidence="2">
    <location>
        <begin position="12"/>
        <end position="37"/>
    </location>
</feature>
<reference evidence="4 5" key="1">
    <citation type="submission" date="2020-08" db="EMBL/GenBank/DDBJ databases">
        <title>Genomic Encyclopedia of Type Strains, Phase IV (KMG-IV): sequencing the most valuable type-strain genomes for metagenomic binning, comparative biology and taxonomic classification.</title>
        <authorList>
            <person name="Goeker M."/>
        </authorList>
    </citation>
    <scope>NUCLEOTIDE SEQUENCE [LARGE SCALE GENOMIC DNA]</scope>
    <source>
        <strain evidence="4 5">DSM 23562</strain>
    </source>
</reference>
<evidence type="ECO:0000313" key="5">
    <source>
        <dbReference type="Proteomes" id="UP000520814"/>
    </source>
</evidence>
<dbReference type="InterPro" id="IPR011453">
    <property type="entry name" value="DUF1559"/>
</dbReference>
<dbReference type="InterPro" id="IPR045584">
    <property type="entry name" value="Pilin-like"/>
</dbReference>
<comment type="caution">
    <text evidence="4">The sequence shown here is derived from an EMBL/GenBank/DDBJ whole genome shotgun (WGS) entry which is preliminary data.</text>
</comment>
<name>A0A7W9W9E1_ARMRO</name>
<dbReference type="NCBIfam" id="TIGR02532">
    <property type="entry name" value="IV_pilin_GFxxxE"/>
    <property type="match status" value="1"/>
</dbReference>
<dbReference type="SUPFAM" id="SSF54523">
    <property type="entry name" value="Pili subunits"/>
    <property type="match status" value="1"/>
</dbReference>
<dbReference type="Pfam" id="PF07596">
    <property type="entry name" value="SBP_bac_10"/>
    <property type="match status" value="1"/>
</dbReference>
<dbReference type="EMBL" id="JACHGW010000005">
    <property type="protein sequence ID" value="MBB6053100.1"/>
    <property type="molecule type" value="Genomic_DNA"/>
</dbReference>
<evidence type="ECO:0000313" key="4">
    <source>
        <dbReference type="EMBL" id="MBB6053100.1"/>
    </source>
</evidence>
<dbReference type="GO" id="GO:0015627">
    <property type="term" value="C:type II protein secretion system complex"/>
    <property type="evidence" value="ECO:0007669"/>
    <property type="project" value="InterPro"/>
</dbReference>
<evidence type="ECO:0000256" key="1">
    <source>
        <dbReference type="ARBA" id="ARBA00022481"/>
    </source>
</evidence>
<evidence type="ECO:0000256" key="2">
    <source>
        <dbReference type="SAM" id="Phobius"/>
    </source>
</evidence>
<dbReference type="Proteomes" id="UP000520814">
    <property type="component" value="Unassembled WGS sequence"/>
</dbReference>
<organism evidence="4 5">
    <name type="scientific">Armatimonas rosea</name>
    <dbReference type="NCBI Taxonomy" id="685828"/>
    <lineage>
        <taxon>Bacteria</taxon>
        <taxon>Bacillati</taxon>
        <taxon>Armatimonadota</taxon>
        <taxon>Armatimonadia</taxon>
        <taxon>Armatimonadales</taxon>
        <taxon>Armatimonadaceae</taxon>
        <taxon>Armatimonas</taxon>
    </lineage>
</organism>
<keyword evidence="2" id="KW-0472">Membrane</keyword>
<dbReference type="AlphaFoldDB" id="A0A7W9W9E1"/>
<dbReference type="InterPro" id="IPR012902">
    <property type="entry name" value="N_methyl_site"/>
</dbReference>
<keyword evidence="2" id="KW-0812">Transmembrane</keyword>
<keyword evidence="2" id="KW-1133">Transmembrane helix</keyword>
<evidence type="ECO:0000259" key="3">
    <source>
        <dbReference type="Pfam" id="PF07596"/>
    </source>
</evidence>
<dbReference type="InterPro" id="IPR000983">
    <property type="entry name" value="Bac_GSPG_pilin"/>
</dbReference>
<dbReference type="GO" id="GO:0015628">
    <property type="term" value="P:protein secretion by the type II secretion system"/>
    <property type="evidence" value="ECO:0007669"/>
    <property type="project" value="InterPro"/>
</dbReference>
<protein>
    <submittedName>
        <fullName evidence="4">Prepilin-type N-terminal cleavage/methylation domain-containing protein/prepilin-type processing-associated H-X9-DG protein</fullName>
    </submittedName>
</protein>
<dbReference type="RefSeq" id="WP_221290300.1">
    <property type="nucleotide sequence ID" value="NZ_JACHGW010000005.1"/>
</dbReference>
<dbReference type="Gene3D" id="3.30.700.10">
    <property type="entry name" value="Glycoprotein, Type 4 Pilin"/>
    <property type="match status" value="1"/>
</dbReference>
<feature type="domain" description="DUF1559" evidence="3">
    <location>
        <begin position="39"/>
        <end position="121"/>
    </location>
</feature>
<dbReference type="PANTHER" id="PTHR30093">
    <property type="entry name" value="GENERAL SECRETION PATHWAY PROTEIN G"/>
    <property type="match status" value="1"/>
</dbReference>
<gene>
    <name evidence="4" type="ORF">HNQ39_004932</name>
</gene>
<sequence length="239" mass="26242">MSLSCPNGARRGGFTLIELLVVIAIIAILAAILFPVFAQAREKARQTTCLSNERQIGVALMMYMQDNDSRSVVAHHESPPLYPWYGGLQPYLKNDGIFRCPSLNDTITSYEPPLTAATWATTRTDYLINGLLAHGVSQSAVATPAEQIMVGERHKGWACFDYDAWLPEFTEERGWLDGSGIAPDGTVEPGNKGRHSEGDNYLFTDGHAKWLRWNQTLSVGAAPFGMHNRDGLAAPTDSM</sequence>
<accession>A0A7W9W9E1</accession>